<reference evidence="2" key="1">
    <citation type="submission" date="2019-05" db="EMBL/GenBank/DDBJ databases">
        <title>Annotation for the trematode Fasciolopsis buski.</title>
        <authorList>
            <person name="Choi Y.-J."/>
        </authorList>
    </citation>
    <scope>NUCLEOTIDE SEQUENCE</scope>
    <source>
        <strain evidence="2">HT</strain>
        <tissue evidence="2">Whole worm</tissue>
    </source>
</reference>
<dbReference type="GO" id="GO:0032021">
    <property type="term" value="C:NELF complex"/>
    <property type="evidence" value="ECO:0007669"/>
    <property type="project" value="TreeGrafter"/>
</dbReference>
<gene>
    <name evidence="2" type="ORF">FBUS_01393</name>
</gene>
<feature type="region of interest" description="Disordered" evidence="1">
    <location>
        <begin position="878"/>
        <end position="910"/>
    </location>
</feature>
<feature type="compositionally biased region" description="Polar residues" evidence="1">
    <location>
        <begin position="768"/>
        <end position="799"/>
    </location>
</feature>
<feature type="region of interest" description="Disordered" evidence="1">
    <location>
        <begin position="360"/>
        <end position="446"/>
    </location>
</feature>
<dbReference type="PANTHER" id="PTHR13503">
    <property type="entry name" value="NEGATIVE ELONGATION FACTOR COMPLEX MEMBER B"/>
    <property type="match status" value="1"/>
</dbReference>
<feature type="compositionally biased region" description="Polar residues" evidence="1">
    <location>
        <begin position="582"/>
        <end position="600"/>
    </location>
</feature>
<comment type="caution">
    <text evidence="2">The sequence shown here is derived from an EMBL/GenBank/DDBJ whole genome shotgun (WGS) entry which is preliminary data.</text>
</comment>
<feature type="compositionally biased region" description="Low complexity" evidence="1">
    <location>
        <begin position="604"/>
        <end position="615"/>
    </location>
</feature>
<dbReference type="GO" id="GO:0003746">
    <property type="term" value="F:translation elongation factor activity"/>
    <property type="evidence" value="ECO:0007669"/>
    <property type="project" value="UniProtKB-KW"/>
</dbReference>
<keyword evidence="2" id="KW-0251">Elongation factor</keyword>
<evidence type="ECO:0000313" key="2">
    <source>
        <dbReference type="EMBL" id="KAA0185541.1"/>
    </source>
</evidence>
<protein>
    <submittedName>
        <fullName evidence="2">Negative elongation factor B</fullName>
    </submittedName>
</protein>
<dbReference type="PANTHER" id="PTHR13503:SF3">
    <property type="entry name" value="NEGATIVE ELONGATION FACTOR B"/>
    <property type="match status" value="1"/>
</dbReference>
<sequence>MKKAIESLFTKPHITKEDIESFQDRYWEQLVPNFSQALKLLDIHGVSRHSILWSINDRLLDAIKVNVDAKAEDPDQRKCQKLWQRLIKTGMVYIHHPYMRSLIMQVLGKTNSIKERHVNLIVDNPYLYDDAPLPVLRHIWVAHPQKFQEELQKVITQFQNNWSDALLDSLSMAISSTASSTADLVPLLYWPPRRRRRDGAVVRIVEMIGDGQILYEKIVNILREECMRAERMAYQQASAAVAAAAATKEPSSPPPPPPKRRRRLDSTSSTGKEKAPSESHTLSGPQPYIPLAFLPCQSALISATLCTLRFDILMSLNEAKVDRLCVADRIHRLVWSLDACVRNRRVDPRHASGLAYHLTVQRQRAKRTSEEATQSAEDQAADDDEDEDDARTDPRHSSQSASGRGRGKSGKVNSFIVKSSSSAQKRDDADPVSEVGAPASRETEEDLLEKDVHMACRDPWVMYTVCTSLIRYTLNGLYEDKLPRDMPEISLLVQFLLYGLGDDINPISSSIVSARDRIVSSKHSSSPSEGEPVYPKCPMKALIGHILPAVAQLQVLTWRAQLAEEILATSHHLWPGHPTSGGPITSTATSTSNAGESSVSGPGATSRRSSASSLSDVRESAQPSTTMQKQITDAAQSTCVTLPPDYLVHPIGYLILQYHALFALERNELTVLRVLLKTAAAAVQHQSRANRSASKVTPNKVASSPPSSSTAIPTQPSSSFSAPAAPSALCFRWRPEVLQALVLGIARLPSSSPAFVDASRASHRASGPDSSSLGENGSQIDVGVNSSDNTATEHSSTSVAVIGEHQGVTISSGTGKSGASTGHPHHSSPLTESRLIACMPTITRLELAMLLRASLTLVNDLNLLALAQIAFLVPGPQPSTPTSAGSGPSSTVTTPVTPDAPVGDPLSPGLQLSDRERLINVLTRHCVSTSLSLSSGTGVGTDGTNEPIESTPPSTIQVTGSNWAPLGSGTGGTVIYKSSNPRVLNALDLLRKDVEKCLSSSSVSMIGGNFGCGSKTGVYGGYGSQTPFLSMVGSTTGTSRPAPFHVPCQSDTWAGATPRSPTSGRYSRSLSMGSTNVSSGSASYSSASRLDSRGGVSSMYNPSPVLNAPLPMGTPLTNPGQVGLGGGATPNLSNLVGMIPPTPRRPSTPPREFLPSSSAVTTPANGLSSFSLSSHLGPAYSTELHPSGPSPSVNRTNAGVLRGVHSYSSAARAHSPTPSDN</sequence>
<evidence type="ECO:0000313" key="3">
    <source>
        <dbReference type="Proteomes" id="UP000728185"/>
    </source>
</evidence>
<dbReference type="AlphaFoldDB" id="A0A8E0VFJ0"/>
<feature type="compositionally biased region" description="Low complexity" evidence="1">
    <location>
        <begin position="809"/>
        <end position="822"/>
    </location>
</feature>
<keyword evidence="3" id="KW-1185">Reference proteome</keyword>
<proteinExistence type="predicted"/>
<feature type="compositionally biased region" description="Polar residues" evidence="1">
    <location>
        <begin position="1059"/>
        <end position="1068"/>
    </location>
</feature>
<feature type="compositionally biased region" description="Low complexity" evidence="1">
    <location>
        <begin position="702"/>
        <end position="719"/>
    </location>
</feature>
<name>A0A8E0VFJ0_9TREM</name>
<feature type="region of interest" description="Disordered" evidence="1">
    <location>
        <begin position="935"/>
        <end position="961"/>
    </location>
</feature>
<organism evidence="2 3">
    <name type="scientific">Fasciolopsis buskii</name>
    <dbReference type="NCBI Taxonomy" id="27845"/>
    <lineage>
        <taxon>Eukaryota</taxon>
        <taxon>Metazoa</taxon>
        <taxon>Spiralia</taxon>
        <taxon>Lophotrochozoa</taxon>
        <taxon>Platyhelminthes</taxon>
        <taxon>Trematoda</taxon>
        <taxon>Digenea</taxon>
        <taxon>Plagiorchiida</taxon>
        <taxon>Echinostomata</taxon>
        <taxon>Echinostomatoidea</taxon>
        <taxon>Fasciolidae</taxon>
        <taxon>Fasciolopsis</taxon>
    </lineage>
</organism>
<feature type="region of interest" description="Disordered" evidence="1">
    <location>
        <begin position="686"/>
        <end position="719"/>
    </location>
</feature>
<dbReference type="OrthoDB" id="5548359at2759"/>
<keyword evidence="2" id="KW-0648">Protein biosynthesis</keyword>
<feature type="compositionally biased region" description="Acidic residues" evidence="1">
    <location>
        <begin position="379"/>
        <end position="390"/>
    </location>
</feature>
<feature type="compositionally biased region" description="Low complexity" evidence="1">
    <location>
        <begin position="1167"/>
        <end position="1176"/>
    </location>
</feature>
<feature type="compositionally biased region" description="Polar residues" evidence="1">
    <location>
        <begin position="1155"/>
        <end position="1166"/>
    </location>
</feature>
<feature type="region of interest" description="Disordered" evidence="1">
    <location>
        <begin position="759"/>
        <end position="832"/>
    </location>
</feature>
<dbReference type="InterPro" id="IPR010405">
    <property type="entry name" value="COBRA1"/>
</dbReference>
<feature type="region of interest" description="Disordered" evidence="1">
    <location>
        <begin position="244"/>
        <end position="283"/>
    </location>
</feature>
<feature type="region of interest" description="Disordered" evidence="1">
    <location>
        <begin position="577"/>
        <end position="630"/>
    </location>
</feature>
<accession>A0A8E0VFJ0</accession>
<dbReference type="Proteomes" id="UP000728185">
    <property type="component" value="Unassembled WGS sequence"/>
</dbReference>
<dbReference type="EMBL" id="LUCM01010391">
    <property type="protein sequence ID" value="KAA0185541.1"/>
    <property type="molecule type" value="Genomic_DNA"/>
</dbReference>
<feature type="compositionally biased region" description="Pro residues" evidence="1">
    <location>
        <begin position="1140"/>
        <end position="1149"/>
    </location>
</feature>
<feature type="region of interest" description="Disordered" evidence="1">
    <location>
        <begin position="1042"/>
        <end position="1098"/>
    </location>
</feature>
<evidence type="ECO:0000256" key="1">
    <source>
        <dbReference type="SAM" id="MobiDB-lite"/>
    </source>
</evidence>
<feature type="region of interest" description="Disordered" evidence="1">
    <location>
        <begin position="1110"/>
        <end position="1221"/>
    </location>
</feature>
<feature type="compositionally biased region" description="Low complexity" evidence="1">
    <location>
        <begin position="1069"/>
        <end position="1089"/>
    </location>
</feature>
<dbReference type="GO" id="GO:0034244">
    <property type="term" value="P:negative regulation of transcription elongation by RNA polymerase II"/>
    <property type="evidence" value="ECO:0007669"/>
    <property type="project" value="TreeGrafter"/>
</dbReference>
<feature type="compositionally biased region" description="Low complexity" evidence="1">
    <location>
        <begin position="880"/>
        <end position="905"/>
    </location>
</feature>
<feature type="compositionally biased region" description="Polar residues" evidence="1">
    <location>
        <begin position="947"/>
        <end position="961"/>
    </location>
</feature>
<dbReference type="Pfam" id="PF06209">
    <property type="entry name" value="COBRA1"/>
    <property type="match status" value="2"/>
</dbReference>
<feature type="compositionally biased region" description="Polar residues" evidence="1">
    <location>
        <begin position="686"/>
        <end position="701"/>
    </location>
</feature>